<dbReference type="InterPro" id="IPR009647">
    <property type="entry name" value="PBP_C"/>
</dbReference>
<dbReference type="InterPro" id="IPR011815">
    <property type="entry name" value="PBP_1c"/>
</dbReference>
<dbReference type="InterPro" id="IPR012338">
    <property type="entry name" value="Beta-lactam/transpept-like"/>
</dbReference>
<evidence type="ECO:0000259" key="15">
    <source>
        <dbReference type="Pfam" id="PF06832"/>
    </source>
</evidence>
<evidence type="ECO:0000256" key="3">
    <source>
        <dbReference type="ARBA" id="ARBA00007739"/>
    </source>
</evidence>
<evidence type="ECO:0000256" key="8">
    <source>
        <dbReference type="ARBA" id="ARBA00022801"/>
    </source>
</evidence>
<evidence type="ECO:0000256" key="2">
    <source>
        <dbReference type="ARBA" id="ARBA00007090"/>
    </source>
</evidence>
<dbReference type="SUPFAM" id="SSF53955">
    <property type="entry name" value="Lysozyme-like"/>
    <property type="match status" value="1"/>
</dbReference>
<keyword evidence="6" id="KW-0328">Glycosyltransferase</keyword>
<evidence type="ECO:0000313" key="17">
    <source>
        <dbReference type="Proteomes" id="UP001302222"/>
    </source>
</evidence>
<dbReference type="EC" id="2.4.99.28" evidence="10"/>
<comment type="caution">
    <text evidence="16">The sequence shown here is derived from an EMBL/GenBank/DDBJ whole genome shotgun (WGS) entry which is preliminary data.</text>
</comment>
<dbReference type="SUPFAM" id="SSF56601">
    <property type="entry name" value="beta-lactamase/transpeptidase-like"/>
    <property type="match status" value="1"/>
</dbReference>
<proteinExistence type="inferred from homology"/>
<organism evidence="16 17">
    <name type="scientific">Arcicella lustrica</name>
    <dbReference type="NCBI Taxonomy" id="2984196"/>
    <lineage>
        <taxon>Bacteria</taxon>
        <taxon>Pseudomonadati</taxon>
        <taxon>Bacteroidota</taxon>
        <taxon>Cytophagia</taxon>
        <taxon>Cytophagales</taxon>
        <taxon>Flectobacillaceae</taxon>
        <taxon>Arcicella</taxon>
    </lineage>
</organism>
<dbReference type="InterPro" id="IPR001264">
    <property type="entry name" value="Glyco_trans_51"/>
</dbReference>
<feature type="domain" description="Glycosyl transferase family 51" evidence="14">
    <location>
        <begin position="113"/>
        <end position="287"/>
    </location>
</feature>
<evidence type="ECO:0000256" key="1">
    <source>
        <dbReference type="ARBA" id="ARBA00004752"/>
    </source>
</evidence>
<dbReference type="EMBL" id="JAYGIM010000007">
    <property type="protein sequence ID" value="MEA5426855.1"/>
    <property type="molecule type" value="Genomic_DNA"/>
</dbReference>
<dbReference type="InterPro" id="IPR023346">
    <property type="entry name" value="Lysozyme-like_dom_sf"/>
</dbReference>
<keyword evidence="4" id="KW-0121">Carboxypeptidase</keyword>
<dbReference type="Gene3D" id="1.10.3810.10">
    <property type="entry name" value="Biosynthetic peptidoglycan transglycosylase-like"/>
    <property type="match status" value="1"/>
</dbReference>
<dbReference type="InterPro" id="IPR050396">
    <property type="entry name" value="Glycosyltr_51/Transpeptidase"/>
</dbReference>
<reference evidence="16 17" key="1">
    <citation type="submission" date="2023-12" db="EMBL/GenBank/DDBJ databases">
        <title>Novel species of the genus Arcicella isolated from rivers.</title>
        <authorList>
            <person name="Lu H."/>
        </authorList>
    </citation>
    <scope>NUCLEOTIDE SEQUENCE [LARGE SCALE GENOMIC DNA]</scope>
    <source>
        <strain evidence="16 17">DC25W</strain>
    </source>
</reference>
<dbReference type="Pfam" id="PF00912">
    <property type="entry name" value="Transgly"/>
    <property type="match status" value="1"/>
</dbReference>
<dbReference type="NCBIfam" id="TIGR02073">
    <property type="entry name" value="PBP_1c"/>
    <property type="match status" value="1"/>
</dbReference>
<protein>
    <recommendedName>
        <fullName evidence="10">peptidoglycan glycosyltransferase</fullName>
        <ecNumber evidence="10">2.4.99.28</ecNumber>
    </recommendedName>
</protein>
<comment type="pathway">
    <text evidence="1">Cell wall biogenesis; peptidoglycan biosynthesis.</text>
</comment>
<dbReference type="Proteomes" id="UP001302222">
    <property type="component" value="Unassembled WGS sequence"/>
</dbReference>
<feature type="domain" description="Penicillin-binding protein transpeptidase" evidence="13">
    <location>
        <begin position="367"/>
        <end position="608"/>
    </location>
</feature>
<keyword evidence="12" id="KW-1133">Transmembrane helix</keyword>
<dbReference type="PANTHER" id="PTHR32282">
    <property type="entry name" value="BINDING PROTEIN TRANSPEPTIDASE, PUTATIVE-RELATED"/>
    <property type="match status" value="1"/>
</dbReference>
<dbReference type="Pfam" id="PF00905">
    <property type="entry name" value="Transpeptidase"/>
    <property type="match status" value="1"/>
</dbReference>
<comment type="similarity">
    <text evidence="3">In the N-terminal section; belongs to the glycosyltransferase 51 family.</text>
</comment>
<evidence type="ECO:0000313" key="16">
    <source>
        <dbReference type="EMBL" id="MEA5426855.1"/>
    </source>
</evidence>
<evidence type="ECO:0000256" key="7">
    <source>
        <dbReference type="ARBA" id="ARBA00022679"/>
    </source>
</evidence>
<sequence>MRLKSQQRYSKPQTSLFLFGYVVKAGIHFVKIDDEIEKPKIVAEVKTEFISLQKSLFATMSKQKLIKAFQAIIKNKYFKGIASLFMLFVLLDLIFPFRINPNYSTLITDSEGKLLHAFLNKTDKWRMETELNEITPTLEKAIVFKEDRWFRWHFGVNPFAVMRAGVKNVLTGRRTSGASTITMQVVRLLNPQKRTYFNKFIEIFRAIQLEFHYSKDEILQFYINLVPYGSNIEGLKSASILYFQKSPNVLSLAEVTALTIIPNRPSSLRLGVNNPYILQERNRWLQNFKEEKVFNAQDIEDAMNEPLNVIRHEAPHLAPHLSLRLKQENPTKSIIKTALVRHKQLTIENIVQNYISRLYAMNIHNAAVMVINNKTHQVEAYIGSADFNNPIDGGQVDGIRAIRSPGSTLKPLLYATAFDKGIITPKTAINDVPTNFGGFEPENFDKLFHGKITIEYALANSLNIPAVKILKEISTPVLVDKLKKADFQTVKKNSSKLGLSLVLGGCGVTLEELTNLFAAFAQEGNFQKATYTLNADTKSRIKNEIISKESSYLITQILAQITRPDLPNNYDYTYRMPKIAWKTGTSFGKKDAWSIGYNAHYTIGVWIGNFSGEGVPELSGANIATPLLFDIFNTVDYNSSSKWFKAPENIAYRKVCAESGDVPNDFCTHQIVDYYIPSVSKMTKCQHAKYIYVSTDEKISYCSHCLTESGTVQKLYPNYAPELLSWYESKHILYEKVPPHNPKCERVFNTNAPQIVYPVDGSEYFLDKDENQKLMLNCQVGNEVKTVYWYINDKLLQKASPNTEVFFRPEAGKIKISCSDDKGRNADIYVEVKWE</sequence>
<evidence type="ECO:0000256" key="9">
    <source>
        <dbReference type="ARBA" id="ARBA00023268"/>
    </source>
</evidence>
<keyword evidence="9" id="KW-0511">Multifunctional enzyme</keyword>
<name>A0ABU5SHW7_9BACT</name>
<accession>A0ABU5SHW7</accession>
<evidence type="ECO:0000256" key="12">
    <source>
        <dbReference type="SAM" id="Phobius"/>
    </source>
</evidence>
<feature type="transmembrane region" description="Helical" evidence="12">
    <location>
        <begin position="77"/>
        <end position="97"/>
    </location>
</feature>
<dbReference type="InterPro" id="IPR036950">
    <property type="entry name" value="PBP_transglycosylase"/>
</dbReference>
<keyword evidence="12" id="KW-0472">Membrane</keyword>
<dbReference type="PANTHER" id="PTHR32282:SF15">
    <property type="entry name" value="PENICILLIN-BINDING PROTEIN 1C"/>
    <property type="match status" value="1"/>
</dbReference>
<evidence type="ECO:0000256" key="6">
    <source>
        <dbReference type="ARBA" id="ARBA00022676"/>
    </source>
</evidence>
<evidence type="ECO:0000256" key="10">
    <source>
        <dbReference type="ARBA" id="ARBA00044770"/>
    </source>
</evidence>
<gene>
    <name evidence="16" type="primary">pbpC</name>
    <name evidence="16" type="ORF">VB798_09750</name>
</gene>
<keyword evidence="7" id="KW-0808">Transferase</keyword>
<evidence type="ECO:0000256" key="4">
    <source>
        <dbReference type="ARBA" id="ARBA00022645"/>
    </source>
</evidence>
<dbReference type="Pfam" id="PF06832">
    <property type="entry name" value="BiPBP_C"/>
    <property type="match status" value="1"/>
</dbReference>
<dbReference type="InterPro" id="IPR001460">
    <property type="entry name" value="PCN-bd_Tpept"/>
</dbReference>
<dbReference type="Gene3D" id="3.40.710.10">
    <property type="entry name" value="DD-peptidase/beta-lactamase superfamily"/>
    <property type="match status" value="1"/>
</dbReference>
<comment type="similarity">
    <text evidence="2">In the C-terminal section; belongs to the transpeptidase family.</text>
</comment>
<evidence type="ECO:0000256" key="11">
    <source>
        <dbReference type="ARBA" id="ARBA00049902"/>
    </source>
</evidence>
<evidence type="ECO:0000259" key="13">
    <source>
        <dbReference type="Pfam" id="PF00905"/>
    </source>
</evidence>
<keyword evidence="8" id="KW-0378">Hydrolase</keyword>
<evidence type="ECO:0000259" key="14">
    <source>
        <dbReference type="Pfam" id="PF00912"/>
    </source>
</evidence>
<keyword evidence="5" id="KW-0645">Protease</keyword>
<dbReference type="RefSeq" id="WP_323258288.1">
    <property type="nucleotide sequence ID" value="NZ_JAYGIM010000007.1"/>
</dbReference>
<evidence type="ECO:0000256" key="5">
    <source>
        <dbReference type="ARBA" id="ARBA00022670"/>
    </source>
</evidence>
<feature type="domain" description="Penicillin-binding C-terminal" evidence="15">
    <location>
        <begin position="745"/>
        <end position="828"/>
    </location>
</feature>
<keyword evidence="17" id="KW-1185">Reference proteome</keyword>
<comment type="catalytic activity">
    <reaction evidence="11">
        <text>[GlcNAc-(1-&gt;4)-Mur2Ac(oyl-L-Ala-gamma-D-Glu-L-Lys-D-Ala-D-Ala)](n)-di-trans,octa-cis-undecaprenyl diphosphate + beta-D-GlcNAc-(1-&gt;4)-Mur2Ac(oyl-L-Ala-gamma-D-Glu-L-Lys-D-Ala-D-Ala)-di-trans,octa-cis-undecaprenyl diphosphate = [GlcNAc-(1-&gt;4)-Mur2Ac(oyl-L-Ala-gamma-D-Glu-L-Lys-D-Ala-D-Ala)](n+1)-di-trans,octa-cis-undecaprenyl diphosphate + di-trans,octa-cis-undecaprenyl diphosphate + H(+)</text>
        <dbReference type="Rhea" id="RHEA:23708"/>
        <dbReference type="Rhea" id="RHEA-COMP:9602"/>
        <dbReference type="Rhea" id="RHEA-COMP:9603"/>
        <dbReference type="ChEBI" id="CHEBI:15378"/>
        <dbReference type="ChEBI" id="CHEBI:58405"/>
        <dbReference type="ChEBI" id="CHEBI:60033"/>
        <dbReference type="ChEBI" id="CHEBI:78435"/>
        <dbReference type="EC" id="2.4.99.28"/>
    </reaction>
</comment>
<keyword evidence="12" id="KW-0812">Transmembrane</keyword>